<gene>
    <name evidence="5" type="ORF">X975_08992</name>
</gene>
<evidence type="ECO:0000313" key="5">
    <source>
        <dbReference type="EMBL" id="KFM80127.1"/>
    </source>
</evidence>
<dbReference type="GO" id="GO:0005576">
    <property type="term" value="C:extracellular region"/>
    <property type="evidence" value="ECO:0007669"/>
    <property type="project" value="UniProtKB-SubCell"/>
</dbReference>
<feature type="non-terminal residue" evidence="5">
    <location>
        <position position="110"/>
    </location>
</feature>
<proteinExistence type="predicted"/>
<evidence type="ECO:0000256" key="1">
    <source>
        <dbReference type="ARBA" id="ARBA00004613"/>
    </source>
</evidence>
<dbReference type="Proteomes" id="UP000054359">
    <property type="component" value="Unassembled WGS sequence"/>
</dbReference>
<dbReference type="PROSITE" id="PS51257">
    <property type="entry name" value="PROKAR_LIPOPROTEIN"/>
    <property type="match status" value="1"/>
</dbReference>
<dbReference type="AlphaFoldDB" id="A0A087URY8"/>
<evidence type="ECO:0000256" key="3">
    <source>
        <dbReference type="SAM" id="SignalP"/>
    </source>
</evidence>
<evidence type="ECO:0000259" key="4">
    <source>
        <dbReference type="SMART" id="SM01318"/>
    </source>
</evidence>
<keyword evidence="6" id="KW-1185">Reference proteome</keyword>
<comment type="subcellular location">
    <subcellularLocation>
        <location evidence="1">Secreted</location>
    </subcellularLocation>
</comment>
<dbReference type="OrthoDB" id="6409003at2759"/>
<evidence type="ECO:0000256" key="2">
    <source>
        <dbReference type="ARBA" id="ARBA00022525"/>
    </source>
</evidence>
<protein>
    <recommendedName>
        <fullName evidence="4">Single domain-containing protein</fullName>
    </recommendedName>
</protein>
<accession>A0A087URY8</accession>
<sequence length="110" mass="12652">MNKLLICSSCVLTVFLLFACCDGYTYMQPIMFGEGECVDDEWISHPVGSVWYDKEQCEKLQCIYHRDVLYILAYGCSTIGYPKECRLVPGRGENYPECCPEVECPPDIEW</sequence>
<dbReference type="EMBL" id="KK121285">
    <property type="protein sequence ID" value="KFM80127.1"/>
    <property type="molecule type" value="Genomic_DNA"/>
</dbReference>
<dbReference type="SMART" id="SM01318">
    <property type="entry name" value="SVWC"/>
    <property type="match status" value="1"/>
</dbReference>
<dbReference type="InterPro" id="IPR029277">
    <property type="entry name" value="SVWC_dom"/>
</dbReference>
<feature type="chain" id="PRO_5001830815" description="Single domain-containing protein" evidence="3">
    <location>
        <begin position="24"/>
        <end position="110"/>
    </location>
</feature>
<keyword evidence="2" id="KW-0964">Secreted</keyword>
<feature type="signal peptide" evidence="3">
    <location>
        <begin position="1"/>
        <end position="23"/>
    </location>
</feature>
<dbReference type="Pfam" id="PF15430">
    <property type="entry name" value="SVWC"/>
    <property type="match status" value="1"/>
</dbReference>
<organism evidence="5 6">
    <name type="scientific">Stegodyphus mimosarum</name>
    <name type="common">African social velvet spider</name>
    <dbReference type="NCBI Taxonomy" id="407821"/>
    <lineage>
        <taxon>Eukaryota</taxon>
        <taxon>Metazoa</taxon>
        <taxon>Ecdysozoa</taxon>
        <taxon>Arthropoda</taxon>
        <taxon>Chelicerata</taxon>
        <taxon>Arachnida</taxon>
        <taxon>Araneae</taxon>
        <taxon>Araneomorphae</taxon>
        <taxon>Entelegynae</taxon>
        <taxon>Eresoidea</taxon>
        <taxon>Eresidae</taxon>
        <taxon>Stegodyphus</taxon>
    </lineage>
</organism>
<dbReference type="OMA" id="DDEWISH"/>
<evidence type="ECO:0000313" key="6">
    <source>
        <dbReference type="Proteomes" id="UP000054359"/>
    </source>
</evidence>
<keyword evidence="3" id="KW-0732">Signal</keyword>
<reference evidence="5 6" key="1">
    <citation type="submission" date="2013-11" db="EMBL/GenBank/DDBJ databases">
        <title>Genome sequencing of Stegodyphus mimosarum.</title>
        <authorList>
            <person name="Bechsgaard J."/>
        </authorList>
    </citation>
    <scope>NUCLEOTIDE SEQUENCE [LARGE SCALE GENOMIC DNA]</scope>
</reference>
<feature type="domain" description="Single" evidence="4">
    <location>
        <begin position="37"/>
        <end position="104"/>
    </location>
</feature>
<name>A0A087URY8_STEMI</name>